<evidence type="ECO:0000313" key="2">
    <source>
        <dbReference type="EMBL" id="RWA20984.1"/>
    </source>
</evidence>
<protein>
    <recommendedName>
        <fullName evidence="4">Acyl-CoA synthase</fullName>
    </recommendedName>
</protein>
<dbReference type="RefSeq" id="WP_128108415.1">
    <property type="nucleotide sequence ID" value="NZ_ATDN01000012.1"/>
</dbReference>
<keyword evidence="3" id="KW-1185">Reference proteome</keyword>
<proteinExistence type="predicted"/>
<name>A0A439DVB4_9MYCO</name>
<evidence type="ECO:0000256" key="1">
    <source>
        <dbReference type="SAM" id="MobiDB-lite"/>
    </source>
</evidence>
<dbReference type="EMBL" id="ATDN01000012">
    <property type="protein sequence ID" value="RWA20984.1"/>
    <property type="molecule type" value="Genomic_DNA"/>
</dbReference>
<gene>
    <name evidence="2" type="ORF">MELE44368_03245</name>
</gene>
<organism evidence="2 3">
    <name type="scientific">Mycolicibacterium elephantis DSM 44368</name>
    <dbReference type="NCBI Taxonomy" id="1335622"/>
    <lineage>
        <taxon>Bacteria</taxon>
        <taxon>Bacillati</taxon>
        <taxon>Actinomycetota</taxon>
        <taxon>Actinomycetes</taxon>
        <taxon>Mycobacteriales</taxon>
        <taxon>Mycobacteriaceae</taxon>
        <taxon>Mycolicibacterium</taxon>
    </lineage>
</organism>
<feature type="compositionally biased region" description="Basic and acidic residues" evidence="1">
    <location>
        <begin position="62"/>
        <end position="76"/>
    </location>
</feature>
<reference evidence="2 3" key="1">
    <citation type="submission" date="2013-06" db="EMBL/GenBank/DDBJ databases">
        <title>The draft sequence of the Mycobacterium elephantis genome.</title>
        <authorList>
            <person name="Pettersson F.B."/>
            <person name="Das S."/>
            <person name="Dasgupta S."/>
            <person name="Bhattacharya A."/>
            <person name="Kirsebom L.A."/>
        </authorList>
    </citation>
    <scope>NUCLEOTIDE SEQUENCE [LARGE SCALE GENOMIC DNA]</scope>
    <source>
        <strain evidence="2 3">DSM 44368</strain>
    </source>
</reference>
<comment type="caution">
    <text evidence="2">The sequence shown here is derived from an EMBL/GenBank/DDBJ whole genome shotgun (WGS) entry which is preliminary data.</text>
</comment>
<feature type="region of interest" description="Disordered" evidence="1">
    <location>
        <begin position="62"/>
        <end position="94"/>
    </location>
</feature>
<accession>A0A439DVB4</accession>
<evidence type="ECO:0008006" key="4">
    <source>
        <dbReference type="Google" id="ProtNLM"/>
    </source>
</evidence>
<evidence type="ECO:0000313" key="3">
    <source>
        <dbReference type="Proteomes" id="UP000287177"/>
    </source>
</evidence>
<dbReference type="AlphaFoldDB" id="A0A439DVB4"/>
<dbReference type="Proteomes" id="UP000287177">
    <property type="component" value="Unassembled WGS sequence"/>
</dbReference>
<sequence length="94" mass="10817">MTEPRPDTGDYDLLTFGEVAARLSEELAAVTAELDGLREQSSPDAERIRRLEQRIELLKTSSDRYRREQRTNESFHRRFGSPASPTSSPPPQWR</sequence>